<comment type="caution">
    <text evidence="10">The sequence shown here is derived from an EMBL/GenBank/DDBJ whole genome shotgun (WGS) entry which is preliminary data.</text>
</comment>
<keyword evidence="8" id="KW-0594">Phospholipid biosynthesis</keyword>
<accession>A0ABS8P5Y1</accession>
<evidence type="ECO:0000256" key="8">
    <source>
        <dbReference type="ARBA" id="ARBA00023209"/>
    </source>
</evidence>
<dbReference type="Pfam" id="PF13685">
    <property type="entry name" value="Fe-ADH_2"/>
    <property type="match status" value="1"/>
</dbReference>
<keyword evidence="1" id="KW-0963">Cytoplasm</keyword>
<keyword evidence="11" id="KW-1185">Reference proteome</keyword>
<evidence type="ECO:0000256" key="4">
    <source>
        <dbReference type="ARBA" id="ARBA00022857"/>
    </source>
</evidence>
<keyword evidence="4" id="KW-0521">NADP</keyword>
<keyword evidence="5" id="KW-0560">Oxidoreductase</keyword>
<evidence type="ECO:0000313" key="11">
    <source>
        <dbReference type="Proteomes" id="UP001199469"/>
    </source>
</evidence>
<organism evidence="10 11">
    <name type="scientific">Actinomycetospora endophytica</name>
    <dbReference type="NCBI Taxonomy" id="2291215"/>
    <lineage>
        <taxon>Bacteria</taxon>
        <taxon>Bacillati</taxon>
        <taxon>Actinomycetota</taxon>
        <taxon>Actinomycetes</taxon>
        <taxon>Pseudonocardiales</taxon>
        <taxon>Pseudonocardiaceae</taxon>
        <taxon>Actinomycetospora</taxon>
    </lineage>
</organism>
<dbReference type="Gene3D" id="3.40.50.1970">
    <property type="match status" value="1"/>
</dbReference>
<dbReference type="Gene3D" id="1.20.1090.10">
    <property type="entry name" value="Dehydroquinate synthase-like - alpha domain"/>
    <property type="match status" value="1"/>
</dbReference>
<keyword evidence="3" id="KW-0479">Metal-binding</keyword>
<dbReference type="Proteomes" id="UP001199469">
    <property type="component" value="Unassembled WGS sequence"/>
</dbReference>
<dbReference type="RefSeq" id="WP_230731296.1">
    <property type="nucleotide sequence ID" value="NZ_JAJNDB010000001.1"/>
</dbReference>
<protein>
    <submittedName>
        <fullName evidence="10">Iron-containing alcohol dehydrogenase family protein</fullName>
    </submittedName>
</protein>
<dbReference type="PANTHER" id="PTHR43616:SF5">
    <property type="entry name" value="GLYCEROL DEHYDROGENASE 1"/>
    <property type="match status" value="1"/>
</dbReference>
<evidence type="ECO:0000313" key="10">
    <source>
        <dbReference type="EMBL" id="MCD2193327.1"/>
    </source>
</evidence>
<dbReference type="PIRSF" id="PIRSF000112">
    <property type="entry name" value="Glycerol_dehydrogenase"/>
    <property type="match status" value="1"/>
</dbReference>
<dbReference type="CDD" id="cd08174">
    <property type="entry name" value="G1PDH-like"/>
    <property type="match status" value="1"/>
</dbReference>
<proteinExistence type="predicted"/>
<evidence type="ECO:0000256" key="2">
    <source>
        <dbReference type="ARBA" id="ARBA00022516"/>
    </source>
</evidence>
<evidence type="ECO:0000256" key="3">
    <source>
        <dbReference type="ARBA" id="ARBA00022723"/>
    </source>
</evidence>
<gene>
    <name evidence="10" type="ORF">LQ327_07995</name>
</gene>
<evidence type="ECO:0000256" key="5">
    <source>
        <dbReference type="ARBA" id="ARBA00023002"/>
    </source>
</evidence>
<keyword evidence="9" id="KW-1208">Phospholipid metabolism</keyword>
<sequence>MPLLSRILLGPLEVDIRPGAVDGLARLLADQRISGGGQVAVAVGPGLGEEIASRLADTLATASVFGVDGGSVDEAVRLQDTIRASGRGFDALVGIGGGRTLDVTKYAATRLGLPMVSVATNLAHDGVCSPVSSLETEIGKESFGVTMPIAAVVDLDYVRRAPVEMVRSGVGDVVSNLSAIADWELAGRERGERVDGLAVSFARMAAESVLHHHGHVDDPEFLVVLAEALVLSGIAMTAAGSSRPCSGGDHEILHAVDRLYPGTGQHGELAGLGALFATSLRVDGDRAFADLDACLRHHDLPRRPGDLGLTSAQFAEAVRVAPATRPDRYTVLEHLALDRPAIDRAIEACADRAASARCHSGS</sequence>
<keyword evidence="2" id="KW-0444">Lipid biosynthesis</keyword>
<evidence type="ECO:0000256" key="7">
    <source>
        <dbReference type="ARBA" id="ARBA00023098"/>
    </source>
</evidence>
<reference evidence="10 11" key="1">
    <citation type="submission" date="2021-11" db="EMBL/GenBank/DDBJ databases">
        <title>Draft genome sequence of Actinomycetospora sp. SF1 isolated from the rhizosphere soil.</title>
        <authorList>
            <person name="Duangmal K."/>
            <person name="Chantavorakit T."/>
        </authorList>
    </citation>
    <scope>NUCLEOTIDE SEQUENCE [LARGE SCALE GENOMIC DNA]</scope>
    <source>
        <strain evidence="10 11">TBRC 5722</strain>
    </source>
</reference>
<dbReference type="InterPro" id="IPR016205">
    <property type="entry name" value="Glycerol_DH"/>
</dbReference>
<evidence type="ECO:0000256" key="6">
    <source>
        <dbReference type="ARBA" id="ARBA00023027"/>
    </source>
</evidence>
<evidence type="ECO:0000256" key="1">
    <source>
        <dbReference type="ARBA" id="ARBA00022490"/>
    </source>
</evidence>
<dbReference type="EMBL" id="JAJNDB010000001">
    <property type="protein sequence ID" value="MCD2193327.1"/>
    <property type="molecule type" value="Genomic_DNA"/>
</dbReference>
<dbReference type="InterPro" id="IPR032837">
    <property type="entry name" value="G1PDH"/>
</dbReference>
<dbReference type="PANTHER" id="PTHR43616">
    <property type="entry name" value="GLYCEROL DEHYDROGENASE"/>
    <property type="match status" value="1"/>
</dbReference>
<dbReference type="SUPFAM" id="SSF56796">
    <property type="entry name" value="Dehydroquinate synthase-like"/>
    <property type="match status" value="1"/>
</dbReference>
<evidence type="ECO:0000256" key="9">
    <source>
        <dbReference type="ARBA" id="ARBA00023264"/>
    </source>
</evidence>
<keyword evidence="6" id="KW-0520">NAD</keyword>
<name>A0ABS8P5Y1_9PSEU</name>
<keyword evidence="7" id="KW-0443">Lipid metabolism</keyword>